<dbReference type="Pfam" id="PF02551">
    <property type="entry name" value="Acyl_CoA_thio"/>
    <property type="match status" value="1"/>
</dbReference>
<dbReference type="CDD" id="cd03444">
    <property type="entry name" value="Thioesterase_II_repeat1"/>
    <property type="match status" value="1"/>
</dbReference>
<reference evidence="5 6" key="1">
    <citation type="submission" date="2020-08" db="EMBL/GenBank/DDBJ databases">
        <title>The genome sequence of Novosphingobium flavum 4Y4.</title>
        <authorList>
            <person name="Liu Y."/>
        </authorList>
    </citation>
    <scope>NUCLEOTIDE SEQUENCE [LARGE SCALE GENOMIC DNA]</scope>
    <source>
        <strain evidence="5 6">4Y4</strain>
    </source>
</reference>
<dbReference type="GO" id="GO:0047617">
    <property type="term" value="F:fatty acyl-CoA hydrolase activity"/>
    <property type="evidence" value="ECO:0007669"/>
    <property type="project" value="InterPro"/>
</dbReference>
<dbReference type="Pfam" id="PF13622">
    <property type="entry name" value="4HBT_3"/>
    <property type="match status" value="1"/>
</dbReference>
<evidence type="ECO:0000259" key="4">
    <source>
        <dbReference type="Pfam" id="PF13622"/>
    </source>
</evidence>
<keyword evidence="2" id="KW-0378">Hydrolase</keyword>
<dbReference type="GO" id="GO:0005829">
    <property type="term" value="C:cytosol"/>
    <property type="evidence" value="ECO:0007669"/>
    <property type="project" value="TreeGrafter"/>
</dbReference>
<dbReference type="Proteomes" id="UP000520156">
    <property type="component" value="Unassembled WGS sequence"/>
</dbReference>
<dbReference type="InterPro" id="IPR025652">
    <property type="entry name" value="TesB_C"/>
</dbReference>
<comment type="caution">
    <text evidence="5">The sequence shown here is derived from an EMBL/GenBank/DDBJ whole genome shotgun (WGS) entry which is preliminary data.</text>
</comment>
<feature type="domain" description="Acyl-CoA thioesterase 2 C-terminal" evidence="3">
    <location>
        <begin position="183"/>
        <end position="287"/>
    </location>
</feature>
<feature type="domain" description="Acyl-CoA thioesterase-like N-terminal HotDog" evidence="4">
    <location>
        <begin position="39"/>
        <end position="115"/>
    </location>
</feature>
<keyword evidence="6" id="KW-1185">Reference proteome</keyword>
<sequence>MVTHPFPDDPAVEARDLLRFDRPGPDRFRSHPAPSGLLRLYGGQIVAQALTAMRETVPPDKVAHALHLFYQRPGLTDRPLDFAVERDTDGRSFAQRRVAVTQDGAPVAHAMASFQVTEDSALHQDAMPRVPGPETLEPLARFFTERFAEVPERQRPFWCRRQMFDWRPVEPFHLGPIEPRPARRHFWLRAQVPFPDSPEVHQTLLAYASDTHIIQGGLRPMGIAWDDPCLQISSLDHAIWFHQSCRVDDWLLYVVDCPVASGARVLGTGTLFRRDGALVATVVQQGLARMLDAPRIGKI</sequence>
<evidence type="ECO:0000259" key="3">
    <source>
        <dbReference type="Pfam" id="PF02551"/>
    </source>
</evidence>
<name>A0A7X1FAI6_9SPHN</name>
<dbReference type="InterPro" id="IPR049449">
    <property type="entry name" value="TesB_ACOT8-like_N"/>
</dbReference>
<protein>
    <submittedName>
        <fullName evidence="5">Acyl-CoA thioesterase II</fullName>
    </submittedName>
</protein>
<dbReference type="CDD" id="cd03445">
    <property type="entry name" value="Thioesterase_II_repeat2"/>
    <property type="match status" value="1"/>
</dbReference>
<dbReference type="PANTHER" id="PTHR11066:SF34">
    <property type="entry name" value="ACYL-COENZYME A THIOESTERASE 8"/>
    <property type="match status" value="1"/>
</dbReference>
<dbReference type="InterPro" id="IPR042171">
    <property type="entry name" value="Acyl-CoA_hotdog"/>
</dbReference>
<dbReference type="GO" id="GO:0009062">
    <property type="term" value="P:fatty acid catabolic process"/>
    <property type="evidence" value="ECO:0007669"/>
    <property type="project" value="TreeGrafter"/>
</dbReference>
<evidence type="ECO:0000256" key="2">
    <source>
        <dbReference type="ARBA" id="ARBA00022801"/>
    </source>
</evidence>
<evidence type="ECO:0000313" key="5">
    <source>
        <dbReference type="EMBL" id="MBC2653417.1"/>
    </source>
</evidence>
<evidence type="ECO:0000256" key="1">
    <source>
        <dbReference type="ARBA" id="ARBA00006538"/>
    </source>
</evidence>
<proteinExistence type="inferred from homology"/>
<dbReference type="Gene3D" id="2.40.160.210">
    <property type="entry name" value="Acyl-CoA thioesterase, double hotdog domain"/>
    <property type="match status" value="1"/>
</dbReference>
<dbReference type="EMBL" id="JACLAU010000047">
    <property type="protein sequence ID" value="MBC2653417.1"/>
    <property type="molecule type" value="Genomic_DNA"/>
</dbReference>
<accession>A0A7X1FAI6</accession>
<gene>
    <name evidence="5" type="ORF">H7F49_17160</name>
</gene>
<dbReference type="SUPFAM" id="SSF54637">
    <property type="entry name" value="Thioesterase/thiol ester dehydrase-isomerase"/>
    <property type="match status" value="2"/>
</dbReference>
<dbReference type="PANTHER" id="PTHR11066">
    <property type="entry name" value="ACYL-COA THIOESTERASE"/>
    <property type="match status" value="1"/>
</dbReference>
<organism evidence="5 6">
    <name type="scientific">Novosphingobium aerophilum</name>
    <dbReference type="NCBI Taxonomy" id="2839843"/>
    <lineage>
        <taxon>Bacteria</taxon>
        <taxon>Pseudomonadati</taxon>
        <taxon>Pseudomonadota</taxon>
        <taxon>Alphaproteobacteria</taxon>
        <taxon>Sphingomonadales</taxon>
        <taxon>Sphingomonadaceae</taxon>
        <taxon>Novosphingobium</taxon>
    </lineage>
</organism>
<dbReference type="AlphaFoldDB" id="A0A7X1FAI6"/>
<evidence type="ECO:0000313" key="6">
    <source>
        <dbReference type="Proteomes" id="UP000520156"/>
    </source>
</evidence>
<comment type="similarity">
    <text evidence="1">Belongs to the C/M/P thioester hydrolase family.</text>
</comment>
<dbReference type="InterPro" id="IPR029069">
    <property type="entry name" value="HotDog_dom_sf"/>
</dbReference>
<dbReference type="GO" id="GO:0006637">
    <property type="term" value="P:acyl-CoA metabolic process"/>
    <property type="evidence" value="ECO:0007669"/>
    <property type="project" value="InterPro"/>
</dbReference>
<dbReference type="InterPro" id="IPR003703">
    <property type="entry name" value="Acyl_CoA_thio"/>
</dbReference>